<reference evidence="2" key="2">
    <citation type="submission" date="2025-09" db="UniProtKB">
        <authorList>
            <consortium name="Ensembl"/>
        </authorList>
    </citation>
    <scope>IDENTIFICATION</scope>
</reference>
<protein>
    <submittedName>
        <fullName evidence="2">FCH and double SH3 domains 1</fullName>
    </submittedName>
</protein>
<keyword evidence="3" id="KW-1185">Reference proteome</keyword>
<proteinExistence type="predicted"/>
<dbReference type="Gene3D" id="1.20.1270.60">
    <property type="entry name" value="Arfaptin homology (AH) domain/BAR domain"/>
    <property type="match status" value="1"/>
</dbReference>
<reference evidence="2" key="1">
    <citation type="submission" date="2025-08" db="UniProtKB">
        <authorList>
            <consortium name="Ensembl"/>
        </authorList>
    </citation>
    <scope>IDENTIFICATION</scope>
</reference>
<dbReference type="InterPro" id="IPR027267">
    <property type="entry name" value="AH/BAR_dom_sf"/>
</dbReference>
<sequence length="129" mass="14725">RSPPPNVKLTQEVRVHLLEQLSGLQSKQQRDVELLEDIRSYSKQRAAIDREYGQVWRCHPFQECWPGEAQAPSPVLPARGVPEQGTAPRRPWAVSEFSEQSSAWLLRAGHRGQWQLGSAFSWLGGDRPW</sequence>
<dbReference type="SUPFAM" id="SSF103657">
    <property type="entry name" value="BAR/IMD domain-like"/>
    <property type="match status" value="1"/>
</dbReference>
<name>A0A663N0K7_ATHCN</name>
<dbReference type="AlphaFoldDB" id="A0A663N0K7"/>
<evidence type="ECO:0000313" key="2">
    <source>
        <dbReference type="Ensembl" id="ENSACUP00000017889.1"/>
    </source>
</evidence>
<evidence type="ECO:0000256" key="1">
    <source>
        <dbReference type="SAM" id="MobiDB-lite"/>
    </source>
</evidence>
<accession>A0A663N0K7</accession>
<dbReference type="Proteomes" id="UP000472269">
    <property type="component" value="Unplaced"/>
</dbReference>
<dbReference type="Ensembl" id="ENSACUT00000019083.1">
    <property type="protein sequence ID" value="ENSACUP00000017889.1"/>
    <property type="gene ID" value="ENSACUG00000012002.1"/>
</dbReference>
<organism evidence="2 3">
    <name type="scientific">Athene cunicularia</name>
    <name type="common">Burrowing owl</name>
    <name type="synonym">Speotyto cunicularia</name>
    <dbReference type="NCBI Taxonomy" id="194338"/>
    <lineage>
        <taxon>Eukaryota</taxon>
        <taxon>Metazoa</taxon>
        <taxon>Chordata</taxon>
        <taxon>Craniata</taxon>
        <taxon>Vertebrata</taxon>
        <taxon>Euteleostomi</taxon>
        <taxon>Archelosauria</taxon>
        <taxon>Archosauria</taxon>
        <taxon>Dinosauria</taxon>
        <taxon>Saurischia</taxon>
        <taxon>Theropoda</taxon>
        <taxon>Coelurosauria</taxon>
        <taxon>Aves</taxon>
        <taxon>Neognathae</taxon>
        <taxon>Neoaves</taxon>
        <taxon>Telluraves</taxon>
        <taxon>Strigiformes</taxon>
        <taxon>Strigidae</taxon>
        <taxon>Athene</taxon>
    </lineage>
</organism>
<evidence type="ECO:0000313" key="3">
    <source>
        <dbReference type="Proteomes" id="UP000472269"/>
    </source>
</evidence>
<feature type="region of interest" description="Disordered" evidence="1">
    <location>
        <begin position="72"/>
        <end position="92"/>
    </location>
</feature>